<comment type="caution">
    <text evidence="1">The sequence shown here is derived from an EMBL/GenBank/DDBJ whole genome shotgun (WGS) entry which is preliminary data.</text>
</comment>
<dbReference type="EMBL" id="SSTD01014851">
    <property type="protein sequence ID" value="TYK03825.1"/>
    <property type="molecule type" value="Genomic_DNA"/>
</dbReference>
<dbReference type="Gene3D" id="3.60.10.10">
    <property type="entry name" value="Endonuclease/exonuclease/phosphatase"/>
    <property type="match status" value="1"/>
</dbReference>
<accession>A0A5D3BXH7</accession>
<dbReference type="InterPro" id="IPR036691">
    <property type="entry name" value="Endo/exonu/phosph_ase_sf"/>
</dbReference>
<organism evidence="1 2">
    <name type="scientific">Cucumis melo var. makuwa</name>
    <name type="common">Oriental melon</name>
    <dbReference type="NCBI Taxonomy" id="1194695"/>
    <lineage>
        <taxon>Eukaryota</taxon>
        <taxon>Viridiplantae</taxon>
        <taxon>Streptophyta</taxon>
        <taxon>Embryophyta</taxon>
        <taxon>Tracheophyta</taxon>
        <taxon>Spermatophyta</taxon>
        <taxon>Magnoliopsida</taxon>
        <taxon>eudicotyledons</taxon>
        <taxon>Gunneridae</taxon>
        <taxon>Pentapetalae</taxon>
        <taxon>rosids</taxon>
        <taxon>fabids</taxon>
        <taxon>Cucurbitales</taxon>
        <taxon>Cucurbitaceae</taxon>
        <taxon>Benincaseae</taxon>
        <taxon>Cucumis</taxon>
    </lineage>
</organism>
<dbReference type="PROSITE" id="PS00726">
    <property type="entry name" value="AP_NUCLEASE_F1_1"/>
    <property type="match status" value="1"/>
</dbReference>
<dbReference type="AlphaFoldDB" id="A0A5D3BXH7"/>
<dbReference type="PANTHER" id="PTHR33710">
    <property type="entry name" value="BNAC02G09200D PROTEIN"/>
    <property type="match status" value="1"/>
</dbReference>
<dbReference type="Proteomes" id="UP000321947">
    <property type="component" value="Unassembled WGS sequence"/>
</dbReference>
<evidence type="ECO:0000313" key="2">
    <source>
        <dbReference type="Proteomes" id="UP000321947"/>
    </source>
</evidence>
<protein>
    <submittedName>
        <fullName evidence="1">Exodeoxyribonuclease-like</fullName>
    </submittedName>
</protein>
<dbReference type="SUPFAM" id="SSF56219">
    <property type="entry name" value="DNase I-like"/>
    <property type="match status" value="1"/>
</dbReference>
<evidence type="ECO:0000313" key="1">
    <source>
        <dbReference type="EMBL" id="TYK03825.1"/>
    </source>
</evidence>
<gene>
    <name evidence="1" type="ORF">E5676_scaffold347G00160</name>
</gene>
<sequence>MRNYELCSRVIGDNSAQLKQKINVASTNEIQLETAAQLSPESGIFDRFKHAKGSKHVHAPEILKHYIHKQTSFNNVWTALLKSALNGVCALKAPSSVSLRKYPSSLPFLMKFQISWSASDHKIDAKIEGVDLNSLFDADGIPPSEVPSKLPNDLLPIKDGVLEHKGLKRCLKACSPQEVLKNSNPDVVMIQESKMKSFDVVFIKSLWSSRDIGWERMEFGGSSGASLCASRLISWDNPPDPKTFGVKETRRKLIPRPTHDRLSGDFNITRWAHERYPLGRSTRGMELFNKLIESVYLMEIPMLNGRYTWPREGGTSSKSLSNRFFINKEWDDLFKNSRVSHKARIFSNHLPLFLKAGAIIWGPSPFRFCNSWLMNNDCNQVIADTLCSFNYQVLVGLNVEELVFRSALQAEILSIYRIEGHNFIQKSKLNWLAVVDENTNLYKRIPVEEIFNPIKALGKNKAPGPDGFTAEFLIKHWSSFKDNFKSMMEKHLNTGFTANILRRSEALVDCSFLAL</sequence>
<dbReference type="GO" id="GO:0006281">
    <property type="term" value="P:DNA repair"/>
    <property type="evidence" value="ECO:0007669"/>
    <property type="project" value="InterPro"/>
</dbReference>
<dbReference type="GO" id="GO:0003677">
    <property type="term" value="F:DNA binding"/>
    <property type="evidence" value="ECO:0007669"/>
    <property type="project" value="InterPro"/>
</dbReference>
<dbReference type="PANTHER" id="PTHR33710:SF64">
    <property type="entry name" value="ENDONUCLEASE_EXONUCLEASE_PHOSPHATASE DOMAIN-CONTAINING PROTEIN"/>
    <property type="match status" value="1"/>
</dbReference>
<dbReference type="GO" id="GO:0004519">
    <property type="term" value="F:endonuclease activity"/>
    <property type="evidence" value="ECO:0007669"/>
    <property type="project" value="InterPro"/>
</dbReference>
<reference evidence="1 2" key="1">
    <citation type="submission" date="2019-08" db="EMBL/GenBank/DDBJ databases">
        <title>Draft genome sequences of two oriental melons (Cucumis melo L. var makuwa).</title>
        <authorList>
            <person name="Kwon S.-Y."/>
        </authorList>
    </citation>
    <scope>NUCLEOTIDE SEQUENCE [LARGE SCALE GENOMIC DNA]</scope>
    <source>
        <strain evidence="2">cv. Chang Bougi</strain>
        <tissue evidence="1">Leaf</tissue>
    </source>
</reference>
<proteinExistence type="predicted"/>
<name>A0A5D3BXH7_CUCMM</name>
<dbReference type="InterPro" id="IPR020847">
    <property type="entry name" value="AP_endonuclease_F1_BS"/>
</dbReference>